<evidence type="ECO:0000313" key="2">
    <source>
        <dbReference type="EMBL" id="PVD37626.1"/>
    </source>
</evidence>
<keyword evidence="3" id="KW-1185">Reference proteome</keyword>
<evidence type="ECO:0000259" key="1">
    <source>
        <dbReference type="Pfam" id="PF15633"/>
    </source>
</evidence>
<name>A0A2T7PW15_POMCA</name>
<proteinExistence type="predicted"/>
<dbReference type="EMBL" id="PZQS01000001">
    <property type="protein sequence ID" value="PVD37626.1"/>
    <property type="molecule type" value="Genomic_DNA"/>
</dbReference>
<gene>
    <name evidence="2" type="ORF">C0Q70_00222</name>
</gene>
<feature type="domain" description="Tox-ART-HYD1" evidence="1">
    <location>
        <begin position="12"/>
        <end position="98"/>
    </location>
</feature>
<dbReference type="AlphaFoldDB" id="A0A2T7PW15"/>
<evidence type="ECO:0000313" key="3">
    <source>
        <dbReference type="Proteomes" id="UP000245119"/>
    </source>
</evidence>
<dbReference type="Pfam" id="PF15633">
    <property type="entry name" value="Tox-ART-HYD1"/>
    <property type="match status" value="1"/>
</dbReference>
<comment type="caution">
    <text evidence="2">The sequence shown here is derived from an EMBL/GenBank/DDBJ whole genome shotgun (WGS) entry which is preliminary data.</text>
</comment>
<reference evidence="2 3" key="1">
    <citation type="submission" date="2018-04" db="EMBL/GenBank/DDBJ databases">
        <title>The genome of golden apple snail Pomacea canaliculata provides insight into stress tolerance and invasive adaptation.</title>
        <authorList>
            <person name="Liu C."/>
            <person name="Liu B."/>
            <person name="Ren Y."/>
            <person name="Zhang Y."/>
            <person name="Wang H."/>
            <person name="Li S."/>
            <person name="Jiang F."/>
            <person name="Yin L."/>
            <person name="Zhang G."/>
            <person name="Qian W."/>
            <person name="Fan W."/>
        </authorList>
    </citation>
    <scope>NUCLEOTIDE SEQUENCE [LARGE SCALE GENOMIC DNA]</scope>
    <source>
        <strain evidence="2">SZHN2017</strain>
        <tissue evidence="2">Muscle</tissue>
    </source>
</reference>
<protein>
    <recommendedName>
        <fullName evidence="1">Tox-ART-HYD1 domain-containing protein</fullName>
    </recommendedName>
</protein>
<dbReference type="InterPro" id="IPR028920">
    <property type="entry name" value="Tox-ART-HYD1_dom"/>
</dbReference>
<accession>A0A2T7PW15</accession>
<dbReference type="OrthoDB" id="436331at2759"/>
<dbReference type="Proteomes" id="UP000245119">
    <property type="component" value="Linkage Group LG1"/>
</dbReference>
<organism evidence="2 3">
    <name type="scientific">Pomacea canaliculata</name>
    <name type="common">Golden apple snail</name>
    <dbReference type="NCBI Taxonomy" id="400727"/>
    <lineage>
        <taxon>Eukaryota</taxon>
        <taxon>Metazoa</taxon>
        <taxon>Spiralia</taxon>
        <taxon>Lophotrochozoa</taxon>
        <taxon>Mollusca</taxon>
        <taxon>Gastropoda</taxon>
        <taxon>Caenogastropoda</taxon>
        <taxon>Architaenioglossa</taxon>
        <taxon>Ampullarioidea</taxon>
        <taxon>Ampullariidae</taxon>
        <taxon>Pomacea</taxon>
    </lineage>
</organism>
<sequence length="119" mass="13580">MGNWFSDHVDFYHYTSESGIDAIMDSGYIKESQTGGPDAFFGSGVYGTSLPPSVGKREIANNNWKEGWRSREHAGRVDYVIKLHIPSTSLKEFKTPTRQVYLHPGRIHLDDYSWEILEV</sequence>